<sequence length="94" mass="11319">MKGKEIKQADENWEDILEIIGNAPTNWLDVERYEIDLCQITIKYNDEIVYVWEGSTEAVLKILEDIFNIEPSQKRRLRRVLRLREELEKEIEKI</sequence>
<dbReference type="AlphaFoldDB" id="A0A9D1S958"/>
<protein>
    <submittedName>
        <fullName evidence="1">Uncharacterized protein</fullName>
    </submittedName>
</protein>
<reference evidence="1" key="2">
    <citation type="journal article" date="2021" name="PeerJ">
        <title>Extensive microbial diversity within the chicken gut microbiome revealed by metagenomics and culture.</title>
        <authorList>
            <person name="Gilroy R."/>
            <person name="Ravi A."/>
            <person name="Getino M."/>
            <person name="Pursley I."/>
            <person name="Horton D.L."/>
            <person name="Alikhan N.F."/>
            <person name="Baker D."/>
            <person name="Gharbi K."/>
            <person name="Hall N."/>
            <person name="Watson M."/>
            <person name="Adriaenssens E.M."/>
            <person name="Foster-Nyarko E."/>
            <person name="Jarju S."/>
            <person name="Secka A."/>
            <person name="Antonio M."/>
            <person name="Oren A."/>
            <person name="Chaudhuri R.R."/>
            <person name="La Ragione R."/>
            <person name="Hildebrand F."/>
            <person name="Pallen M.J."/>
        </authorList>
    </citation>
    <scope>NUCLEOTIDE SEQUENCE</scope>
    <source>
        <strain evidence="1">CHK195-15760</strain>
    </source>
</reference>
<reference evidence="1" key="1">
    <citation type="submission" date="2020-10" db="EMBL/GenBank/DDBJ databases">
        <authorList>
            <person name="Gilroy R."/>
        </authorList>
    </citation>
    <scope>NUCLEOTIDE SEQUENCE</scope>
    <source>
        <strain evidence="1">CHK195-15760</strain>
    </source>
</reference>
<evidence type="ECO:0000313" key="1">
    <source>
        <dbReference type="EMBL" id="HIU51038.1"/>
    </source>
</evidence>
<gene>
    <name evidence="1" type="ORF">IAB70_00165</name>
</gene>
<dbReference type="EMBL" id="DVNH01000003">
    <property type="protein sequence ID" value="HIU51038.1"/>
    <property type="molecule type" value="Genomic_DNA"/>
</dbReference>
<proteinExistence type="predicted"/>
<organism evidence="1 2">
    <name type="scientific">Candidatus Merdicola faecigallinarum</name>
    <dbReference type="NCBI Taxonomy" id="2840862"/>
    <lineage>
        <taxon>Bacteria</taxon>
        <taxon>Bacillati</taxon>
        <taxon>Bacillota</taxon>
        <taxon>Clostridia</taxon>
        <taxon>Candidatus Merdicola</taxon>
    </lineage>
</organism>
<accession>A0A9D1S958</accession>
<name>A0A9D1S958_9FIRM</name>
<evidence type="ECO:0000313" key="2">
    <source>
        <dbReference type="Proteomes" id="UP000824093"/>
    </source>
</evidence>
<comment type="caution">
    <text evidence="1">The sequence shown here is derived from an EMBL/GenBank/DDBJ whole genome shotgun (WGS) entry which is preliminary data.</text>
</comment>
<dbReference type="Proteomes" id="UP000824093">
    <property type="component" value="Unassembled WGS sequence"/>
</dbReference>